<dbReference type="PROSITE" id="PS00927">
    <property type="entry name" value="TREHALASE_1"/>
    <property type="match status" value="1"/>
</dbReference>
<dbReference type="Pfam" id="PF01204">
    <property type="entry name" value="Trehalase"/>
    <property type="match status" value="1"/>
</dbReference>
<protein>
    <submittedName>
        <fullName evidence="3">Alpha,alpha-trehalase</fullName>
    </submittedName>
</protein>
<dbReference type="InterPro" id="IPR001661">
    <property type="entry name" value="Glyco_hydro_37"/>
</dbReference>
<gene>
    <name evidence="3" type="ORF">SAMN02746062_02114</name>
</gene>
<dbReference type="Proteomes" id="UP000219669">
    <property type="component" value="Unassembled WGS sequence"/>
</dbReference>
<evidence type="ECO:0000256" key="2">
    <source>
        <dbReference type="ARBA" id="ARBA00023295"/>
    </source>
</evidence>
<dbReference type="OrthoDB" id="106887at2"/>
<accession>A0A286EJD6</accession>
<dbReference type="SUPFAM" id="SSF48208">
    <property type="entry name" value="Six-hairpin glycosidases"/>
    <property type="match status" value="1"/>
</dbReference>
<evidence type="ECO:0000313" key="4">
    <source>
        <dbReference type="Proteomes" id="UP000219669"/>
    </source>
</evidence>
<dbReference type="Gene3D" id="1.50.10.10">
    <property type="match status" value="1"/>
</dbReference>
<dbReference type="GO" id="GO:0004555">
    <property type="term" value="F:alpha,alpha-trehalase activity"/>
    <property type="evidence" value="ECO:0007669"/>
    <property type="project" value="InterPro"/>
</dbReference>
<dbReference type="PANTHER" id="PTHR23403">
    <property type="entry name" value="TREHALASE"/>
    <property type="match status" value="1"/>
</dbReference>
<keyword evidence="1" id="KW-0378">Hydrolase</keyword>
<dbReference type="PANTHER" id="PTHR23403:SF6">
    <property type="entry name" value="CYTOSOLIC NEUTRAL TREHALASE-RELATED"/>
    <property type="match status" value="1"/>
</dbReference>
<dbReference type="GO" id="GO:0005993">
    <property type="term" value="P:trehalose catabolic process"/>
    <property type="evidence" value="ECO:0007669"/>
    <property type="project" value="TreeGrafter"/>
</dbReference>
<proteinExistence type="predicted"/>
<name>A0A286EJD6_9NEIS</name>
<dbReference type="RefSeq" id="WP_097115066.1">
    <property type="nucleotide sequence ID" value="NZ_CP083931.1"/>
</dbReference>
<evidence type="ECO:0000313" key="3">
    <source>
        <dbReference type="EMBL" id="SOD71041.1"/>
    </source>
</evidence>
<dbReference type="InterPro" id="IPR018232">
    <property type="entry name" value="Glyco_hydro_37_CS"/>
</dbReference>
<dbReference type="InterPro" id="IPR008928">
    <property type="entry name" value="6-hairpin_glycosidase_sf"/>
</dbReference>
<reference evidence="3 4" key="1">
    <citation type="submission" date="2017-09" db="EMBL/GenBank/DDBJ databases">
        <authorList>
            <person name="Ehlers B."/>
            <person name="Leendertz F.H."/>
        </authorList>
    </citation>
    <scope>NUCLEOTIDE SEQUENCE [LARGE SCALE GENOMIC DNA]</scope>
    <source>
        <strain evidence="3 4">DSM 16848</strain>
    </source>
</reference>
<sequence>MQLKINRDQILNDLLAQQSTQGTRTITIDDTGNKQFTVFGENGEQFDVRGTYYLANLLQEVWLGNGELDTEKVLMLPLERVDYLMKNHYWNVLSRRMNADNVLANLFDEKRSSEKSYLYVPAADVDGLAYYRRITAQYDNIEIIELPAPPYSADLLKEIDEKAGLLALKYDKATDQPLPYVVPGGRFNEMYGWDSYFIGLGLMAHDQYELARGMLENIAYQIKYYGKMLNANRSYYLTRSQPPFYTPYLAAFYRQYADRLPENWLAEHLAIAIQEYEQVWQNPNTHYFADIGLNHYFDEGVGRPKETEEGHFRVILQQFADKHGMNWQDFEREYDSGSLKEPELDRYFEHDRAMRESGHDTTTRLDDVCADTACVDLNAILYRVEADIAQLLLEYYPQGFEFAGQTYSYDRFFEYAEKRYLAMQQYLWNEADGTFYDYNHLTKKQNAFVSASNLFPLWAKACSPTQAKRAVASQLPQLLRVGGIASTAPISGSLNVERQWDYPYGWAPHQILIWEGLQHFGFADEMHQAAFAWVQTIVRATVEYNGLIPEKFNVEQSSHKTNVEYGNVGAVFDYVPAGGFGWTNASLILGIAKLTQAQKDELNALADSTV</sequence>
<keyword evidence="4" id="KW-1185">Reference proteome</keyword>
<evidence type="ECO:0000256" key="1">
    <source>
        <dbReference type="ARBA" id="ARBA00022801"/>
    </source>
</evidence>
<dbReference type="AlphaFoldDB" id="A0A286EJD6"/>
<organism evidence="3 4">
    <name type="scientific">Alysiella filiformis DSM 16848</name>
    <dbReference type="NCBI Taxonomy" id="1120981"/>
    <lineage>
        <taxon>Bacteria</taxon>
        <taxon>Pseudomonadati</taxon>
        <taxon>Pseudomonadota</taxon>
        <taxon>Betaproteobacteria</taxon>
        <taxon>Neisseriales</taxon>
        <taxon>Neisseriaceae</taxon>
        <taxon>Alysiella</taxon>
    </lineage>
</organism>
<dbReference type="EMBL" id="OCNF01000026">
    <property type="protein sequence ID" value="SOD71041.1"/>
    <property type="molecule type" value="Genomic_DNA"/>
</dbReference>
<dbReference type="PROSITE" id="PS00928">
    <property type="entry name" value="TREHALASE_2"/>
    <property type="match status" value="1"/>
</dbReference>
<dbReference type="InterPro" id="IPR012341">
    <property type="entry name" value="6hp_glycosidase-like_sf"/>
</dbReference>
<keyword evidence="2" id="KW-0326">Glycosidase</keyword>
<dbReference type="PRINTS" id="PR00744">
    <property type="entry name" value="GLHYDRLASE37"/>
</dbReference>